<dbReference type="AlphaFoldDB" id="C4YAC6"/>
<proteinExistence type="predicted"/>
<gene>
    <name evidence="1" type="ORF">CLUG_05064</name>
</gene>
<reference evidence="1 2" key="1">
    <citation type="journal article" date="2009" name="Nature">
        <title>Evolution of pathogenicity and sexual reproduction in eight Candida genomes.</title>
        <authorList>
            <person name="Butler G."/>
            <person name="Rasmussen M.D."/>
            <person name="Lin M.F."/>
            <person name="Santos M.A."/>
            <person name="Sakthikumar S."/>
            <person name="Munro C.A."/>
            <person name="Rheinbay E."/>
            <person name="Grabherr M."/>
            <person name="Forche A."/>
            <person name="Reedy J.L."/>
            <person name="Agrafioti I."/>
            <person name="Arnaud M.B."/>
            <person name="Bates S."/>
            <person name="Brown A.J."/>
            <person name="Brunke S."/>
            <person name="Costanzo M.C."/>
            <person name="Fitzpatrick D.A."/>
            <person name="de Groot P.W."/>
            <person name="Harris D."/>
            <person name="Hoyer L.L."/>
            <person name="Hube B."/>
            <person name="Klis F.M."/>
            <person name="Kodira C."/>
            <person name="Lennard N."/>
            <person name="Logue M.E."/>
            <person name="Martin R."/>
            <person name="Neiman A.M."/>
            <person name="Nikolaou E."/>
            <person name="Quail M.A."/>
            <person name="Quinn J."/>
            <person name="Santos M.C."/>
            <person name="Schmitzberger F.F."/>
            <person name="Sherlock G."/>
            <person name="Shah P."/>
            <person name="Silverstein K.A."/>
            <person name="Skrzypek M.S."/>
            <person name="Soll D."/>
            <person name="Staggs R."/>
            <person name="Stansfield I."/>
            <person name="Stumpf M.P."/>
            <person name="Sudbery P.E."/>
            <person name="Srikantha T."/>
            <person name="Zeng Q."/>
            <person name="Berman J."/>
            <person name="Berriman M."/>
            <person name="Heitman J."/>
            <person name="Gow N.A."/>
            <person name="Lorenz M.C."/>
            <person name="Birren B.W."/>
            <person name="Kellis M."/>
            <person name="Cuomo C.A."/>
        </authorList>
    </citation>
    <scope>NUCLEOTIDE SEQUENCE [LARGE SCALE GENOMIC DNA]</scope>
    <source>
        <strain evidence="1 2">ATCC 42720</strain>
    </source>
</reference>
<dbReference type="KEGG" id="clu:CLUG_05064"/>
<evidence type="ECO:0000313" key="1">
    <source>
        <dbReference type="EMBL" id="EEQ40937.1"/>
    </source>
</evidence>
<protein>
    <submittedName>
        <fullName evidence="1">Uncharacterized protein</fullName>
    </submittedName>
</protein>
<dbReference type="EMBL" id="CH408081">
    <property type="protein sequence ID" value="EEQ40937.1"/>
    <property type="molecule type" value="Genomic_DNA"/>
</dbReference>
<evidence type="ECO:0000313" key="2">
    <source>
        <dbReference type="Proteomes" id="UP000007703"/>
    </source>
</evidence>
<dbReference type="InParanoid" id="C4YAC6"/>
<organism evidence="1 2">
    <name type="scientific">Clavispora lusitaniae (strain ATCC 42720)</name>
    <name type="common">Yeast</name>
    <name type="synonym">Candida lusitaniae</name>
    <dbReference type="NCBI Taxonomy" id="306902"/>
    <lineage>
        <taxon>Eukaryota</taxon>
        <taxon>Fungi</taxon>
        <taxon>Dikarya</taxon>
        <taxon>Ascomycota</taxon>
        <taxon>Saccharomycotina</taxon>
        <taxon>Pichiomycetes</taxon>
        <taxon>Metschnikowiaceae</taxon>
        <taxon>Clavispora</taxon>
    </lineage>
</organism>
<dbReference type="VEuPathDB" id="FungiDB:CLUG_05064"/>
<name>C4YAC6_CLAL4</name>
<accession>C4YAC6</accession>
<dbReference type="HOGENOM" id="CLU_1586300_0_0_1"/>
<dbReference type="Proteomes" id="UP000007703">
    <property type="component" value="Unassembled WGS sequence"/>
</dbReference>
<sequence length="168" mass="18964">MNSPPEARIKSILDPKFACSAPVRVFQTVYIARRRFCISLVVSQKICSFFDTPSSDGITYEFKSVRWGCELRNKRHSDLFVSSKAAAPSLRLLTTRFSLIATSIPSALSIRSISTFISPMRTTFFPISWSLRHLFKSTERNAIRNSWPSSDPCELAGQYTEKNHSSSS</sequence>